<organism evidence="6 7">
    <name type="scientific">Nocardioides anomalus</name>
    <dbReference type="NCBI Taxonomy" id="2712223"/>
    <lineage>
        <taxon>Bacteria</taxon>
        <taxon>Bacillati</taxon>
        <taxon>Actinomycetota</taxon>
        <taxon>Actinomycetes</taxon>
        <taxon>Propionibacteriales</taxon>
        <taxon>Nocardioidaceae</taxon>
        <taxon>Nocardioides</taxon>
    </lineage>
</organism>
<evidence type="ECO:0000313" key="7">
    <source>
        <dbReference type="Proteomes" id="UP000502996"/>
    </source>
</evidence>
<feature type="region of interest" description="Disordered" evidence="3">
    <location>
        <begin position="484"/>
        <end position="514"/>
    </location>
</feature>
<feature type="signal peptide" evidence="4">
    <location>
        <begin position="1"/>
        <end position="28"/>
    </location>
</feature>
<evidence type="ECO:0000313" key="6">
    <source>
        <dbReference type="EMBL" id="QIG41908.1"/>
    </source>
</evidence>
<dbReference type="KEGG" id="nano:G5V58_03125"/>
<dbReference type="InterPro" id="IPR036116">
    <property type="entry name" value="FN3_sf"/>
</dbReference>
<keyword evidence="7" id="KW-1185">Reference proteome</keyword>
<keyword evidence="4" id="KW-0732">Signal</keyword>
<dbReference type="CDD" id="cd00063">
    <property type="entry name" value="FN3"/>
    <property type="match status" value="1"/>
</dbReference>
<keyword evidence="2" id="KW-0119">Carbohydrate metabolism</keyword>
<dbReference type="Gene3D" id="2.60.40.10">
    <property type="entry name" value="Immunoglobulins"/>
    <property type="match status" value="1"/>
</dbReference>
<evidence type="ECO:0000256" key="4">
    <source>
        <dbReference type="SAM" id="SignalP"/>
    </source>
</evidence>
<dbReference type="InterPro" id="IPR013783">
    <property type="entry name" value="Ig-like_fold"/>
</dbReference>
<dbReference type="GO" id="GO:0016798">
    <property type="term" value="F:hydrolase activity, acting on glycosyl bonds"/>
    <property type="evidence" value="ECO:0007669"/>
    <property type="project" value="UniProtKB-KW"/>
</dbReference>
<proteinExistence type="predicted"/>
<reference evidence="6 7" key="1">
    <citation type="submission" date="2020-02" db="EMBL/GenBank/DDBJ databases">
        <title>Full genome sequence of Nocardioides sp. R-3366.</title>
        <authorList>
            <person name="Im W.-T."/>
        </authorList>
    </citation>
    <scope>NUCLEOTIDE SEQUENCE [LARGE SCALE GENOMIC DNA]</scope>
    <source>
        <strain evidence="6 7">R-3366</strain>
    </source>
</reference>
<keyword evidence="2" id="KW-0624">Polysaccharide degradation</keyword>
<evidence type="ECO:0000256" key="3">
    <source>
        <dbReference type="SAM" id="MobiDB-lite"/>
    </source>
</evidence>
<evidence type="ECO:0000256" key="1">
    <source>
        <dbReference type="ARBA" id="ARBA00023295"/>
    </source>
</evidence>
<feature type="chain" id="PRO_5026031454" evidence="4">
    <location>
        <begin position="29"/>
        <end position="579"/>
    </location>
</feature>
<sequence length="579" mass="60259">MTLPRTLVIPATAAALALSALPLAAASAADDRPGSAPAPTAQRGHLHGAAAVDALGADLAATAARNGWSAGQLRRTLESDPTAWLDGSGRLYYADPAPTPGPASGPVTAPAPYPLENTFALHSKPTSTKKIFIDFDGQPVSGTAWNADFGLSAHTAPAFTIDADATTFSTAEREAIQSIWQRVSEDYAPFDVDVTTQDPGPDALARSSTADTSYGVRALVTPDTEAATKLCPSECGGVAYIDVFAELNAYYQPAWVFPQKVLNDNGDQDAKNIAEAVSHEVGHTFSLQHDGTPTASYFDGQGLWAPIMGNGYKRPLTQWSRGEYAGATQPGQDDISLIAARAGYTPDDAGGTPQTAAAFSAGPHTISNAGDQDVYFLGGCIGTVSAAASPAAVSPDLDIQLDLINSAGTVLASNNPASTLVNRDRANGLNAATSATVGLSLVYARVDGVGNGTGLTGYSDYGSIGQYALSAAAAPGTDCSYNVPSAPKKAKAKSGSKKSKKKTASVHWKKPATDGKSPVTGWVVQVWKKDKLLKTVTLKVKKKHLTFKYKRAAKVRFYVYAVNALGTSAPNVSRKVRLK</sequence>
<dbReference type="PROSITE" id="PS50853">
    <property type="entry name" value="FN3"/>
    <property type="match status" value="1"/>
</dbReference>
<dbReference type="RefSeq" id="WP_165228685.1">
    <property type="nucleotide sequence ID" value="NZ_CP049257.1"/>
</dbReference>
<keyword evidence="1" id="KW-0378">Hydrolase</keyword>
<accession>A0A6G6W987</accession>
<dbReference type="GO" id="GO:0000272">
    <property type="term" value="P:polysaccharide catabolic process"/>
    <property type="evidence" value="ECO:0007669"/>
    <property type="project" value="UniProtKB-KW"/>
</dbReference>
<feature type="domain" description="Fibronectin type-III" evidence="5">
    <location>
        <begin position="483"/>
        <end position="579"/>
    </location>
</feature>
<dbReference type="SUPFAM" id="SSF49265">
    <property type="entry name" value="Fibronectin type III"/>
    <property type="match status" value="1"/>
</dbReference>
<feature type="compositionally biased region" description="Basic residues" evidence="3">
    <location>
        <begin position="488"/>
        <end position="510"/>
    </location>
</feature>
<name>A0A6G6W987_9ACTN</name>
<dbReference type="EMBL" id="CP049257">
    <property type="protein sequence ID" value="QIG41908.1"/>
    <property type="molecule type" value="Genomic_DNA"/>
</dbReference>
<dbReference type="Proteomes" id="UP000502996">
    <property type="component" value="Chromosome"/>
</dbReference>
<protein>
    <submittedName>
        <fullName evidence="6">Fibronectin type III domain-containing protein</fullName>
    </submittedName>
</protein>
<dbReference type="AlphaFoldDB" id="A0A6G6W987"/>
<gene>
    <name evidence="6" type="ORF">G5V58_03125</name>
</gene>
<keyword evidence="1" id="KW-0326">Glycosidase</keyword>
<evidence type="ECO:0000256" key="2">
    <source>
        <dbReference type="ARBA" id="ARBA00023326"/>
    </source>
</evidence>
<dbReference type="SUPFAM" id="SSF55486">
    <property type="entry name" value="Metalloproteases ('zincins'), catalytic domain"/>
    <property type="match status" value="1"/>
</dbReference>
<dbReference type="InterPro" id="IPR003961">
    <property type="entry name" value="FN3_dom"/>
</dbReference>
<evidence type="ECO:0000259" key="5">
    <source>
        <dbReference type="PROSITE" id="PS50853"/>
    </source>
</evidence>